<dbReference type="Proteomes" id="UP000216225">
    <property type="component" value="Unassembled WGS sequence"/>
</dbReference>
<protein>
    <submittedName>
        <fullName evidence="8">ATP synthase subunit I</fullName>
    </submittedName>
</protein>
<evidence type="ECO:0000256" key="7">
    <source>
        <dbReference type="SAM" id="Phobius"/>
    </source>
</evidence>
<dbReference type="Pfam" id="PF03899">
    <property type="entry name" value="ATP-synt_I"/>
    <property type="match status" value="1"/>
</dbReference>
<comment type="caution">
    <text evidence="8">The sequence shown here is derived from an EMBL/GenBank/DDBJ whole genome shotgun (WGS) entry which is preliminary data.</text>
</comment>
<dbReference type="AlphaFoldDB" id="A0A420KGC3"/>
<keyword evidence="2" id="KW-1003">Cell membrane</keyword>
<feature type="transmembrane region" description="Helical" evidence="7">
    <location>
        <begin position="71"/>
        <end position="90"/>
    </location>
</feature>
<organism evidence="8 9">
    <name type="scientific">Alicycliphilus denitrificans</name>
    <dbReference type="NCBI Taxonomy" id="179636"/>
    <lineage>
        <taxon>Bacteria</taxon>
        <taxon>Pseudomonadati</taxon>
        <taxon>Pseudomonadota</taxon>
        <taxon>Betaproteobacteria</taxon>
        <taxon>Burkholderiales</taxon>
        <taxon>Comamonadaceae</taxon>
        <taxon>Alicycliphilus</taxon>
    </lineage>
</organism>
<name>A0A420KGC3_9BURK</name>
<evidence type="ECO:0000256" key="5">
    <source>
        <dbReference type="ARBA" id="ARBA00023136"/>
    </source>
</evidence>
<feature type="transmembrane region" description="Helical" evidence="7">
    <location>
        <begin position="43"/>
        <end position="65"/>
    </location>
</feature>
<comment type="subcellular location">
    <subcellularLocation>
        <location evidence="1">Cell membrane</location>
        <topology evidence="1">Multi-pass membrane protein</topology>
    </subcellularLocation>
</comment>
<evidence type="ECO:0000256" key="2">
    <source>
        <dbReference type="ARBA" id="ARBA00022475"/>
    </source>
</evidence>
<keyword evidence="3 7" id="KW-0812">Transmembrane</keyword>
<evidence type="ECO:0000256" key="6">
    <source>
        <dbReference type="SAM" id="MobiDB-lite"/>
    </source>
</evidence>
<evidence type="ECO:0000313" key="8">
    <source>
        <dbReference type="EMBL" id="RKJ98985.1"/>
    </source>
</evidence>
<accession>A0A420KGC3</accession>
<evidence type="ECO:0000256" key="4">
    <source>
        <dbReference type="ARBA" id="ARBA00022989"/>
    </source>
</evidence>
<gene>
    <name evidence="8" type="ORF">CE154_004375</name>
</gene>
<dbReference type="InterPro" id="IPR005598">
    <property type="entry name" value="ATP_synth_I"/>
</dbReference>
<feature type="compositionally biased region" description="Basic and acidic residues" evidence="6">
    <location>
        <begin position="1"/>
        <end position="11"/>
    </location>
</feature>
<feature type="transmembrane region" description="Helical" evidence="7">
    <location>
        <begin position="131"/>
        <end position="154"/>
    </location>
</feature>
<evidence type="ECO:0000256" key="3">
    <source>
        <dbReference type="ARBA" id="ARBA00022692"/>
    </source>
</evidence>
<keyword evidence="4 7" id="KW-1133">Transmembrane helix</keyword>
<feature type="transmembrane region" description="Helical" evidence="7">
    <location>
        <begin position="102"/>
        <end position="125"/>
    </location>
</feature>
<dbReference type="GO" id="GO:0005886">
    <property type="term" value="C:plasma membrane"/>
    <property type="evidence" value="ECO:0007669"/>
    <property type="project" value="UniProtKB-SubCell"/>
</dbReference>
<keyword evidence="5 7" id="KW-0472">Membrane</keyword>
<proteinExistence type="predicted"/>
<dbReference type="EMBL" id="NKDB02000001">
    <property type="protein sequence ID" value="RKJ98985.1"/>
    <property type="molecule type" value="Genomic_DNA"/>
</dbReference>
<reference evidence="8 9" key="1">
    <citation type="submission" date="2018-09" db="EMBL/GenBank/DDBJ databases">
        <title>Genome comparison of Alicycliphilus sp. BQ1, a polyurethanolytic bacterium, with its closest phylogenetic relatives Alicycliphilus denitrificans BC and K601, unable to attack polyurethane.</title>
        <authorList>
            <person name="Loza-Tavera H."/>
            <person name="Lozano L."/>
            <person name="Cevallos M."/>
            <person name="Maya-Lucas O."/>
            <person name="Garcia-Mena J."/>
            <person name="Hernandez J."/>
        </authorList>
    </citation>
    <scope>NUCLEOTIDE SEQUENCE [LARGE SCALE GENOMIC DNA]</scope>
    <source>
        <strain evidence="8 9">BQ1</strain>
    </source>
</reference>
<sequence length="162" mass="17462">MARTSSREKTTASETESEAEDSDFKPLTAQEAMEWRKRQPRLSVWRIVAVQAVVGVLAALLALLLTGRAQWAWSVGYGGLSVVVPAALFARAMARRRTSAGAAVAGLFGWELVKIVVTVAMLAAAPRLVPGLSWLALLAGMVVTMKAYWIALLARPGVRRTD</sequence>
<evidence type="ECO:0000313" key="9">
    <source>
        <dbReference type="Proteomes" id="UP000216225"/>
    </source>
</evidence>
<feature type="region of interest" description="Disordered" evidence="6">
    <location>
        <begin position="1"/>
        <end position="24"/>
    </location>
</feature>
<evidence type="ECO:0000256" key="1">
    <source>
        <dbReference type="ARBA" id="ARBA00004651"/>
    </source>
</evidence>